<feature type="transmembrane region" description="Helical" evidence="5">
    <location>
        <begin position="309"/>
        <end position="325"/>
    </location>
</feature>
<dbReference type="PANTHER" id="PTHR37422:SF13">
    <property type="entry name" value="LIPOPOLYSACCHARIDE BIOSYNTHESIS PROTEIN PA4999-RELATED"/>
    <property type="match status" value="1"/>
</dbReference>
<reference evidence="7" key="1">
    <citation type="journal article" date="2020" name="mSystems">
        <title>Genome- and Community-Level Interaction Insights into Carbon Utilization and Element Cycling Functions of Hydrothermarchaeota in Hydrothermal Sediment.</title>
        <authorList>
            <person name="Zhou Z."/>
            <person name="Liu Y."/>
            <person name="Xu W."/>
            <person name="Pan J."/>
            <person name="Luo Z.H."/>
            <person name="Li M."/>
        </authorList>
    </citation>
    <scope>NUCLEOTIDE SEQUENCE [LARGE SCALE GENOMIC DNA]</scope>
    <source>
        <strain evidence="7">SpSt-132</strain>
    </source>
</reference>
<comment type="subcellular location">
    <subcellularLocation>
        <location evidence="1">Membrane</location>
        <topology evidence="1">Multi-pass membrane protein</topology>
    </subcellularLocation>
</comment>
<organism evidence="7">
    <name type="scientific">Hydrogenobacter sp</name>
    <dbReference type="NCBI Taxonomy" id="2152829"/>
    <lineage>
        <taxon>Bacteria</taxon>
        <taxon>Pseudomonadati</taxon>
        <taxon>Aquificota</taxon>
        <taxon>Aquificia</taxon>
        <taxon>Aquificales</taxon>
        <taxon>Aquificaceae</taxon>
        <taxon>Hydrogenobacter</taxon>
    </lineage>
</organism>
<feature type="transmembrane region" description="Helical" evidence="5">
    <location>
        <begin position="337"/>
        <end position="356"/>
    </location>
</feature>
<proteinExistence type="predicted"/>
<evidence type="ECO:0000256" key="4">
    <source>
        <dbReference type="ARBA" id="ARBA00023136"/>
    </source>
</evidence>
<feature type="transmembrane region" description="Helical" evidence="5">
    <location>
        <begin position="111"/>
        <end position="138"/>
    </location>
</feature>
<name>A0A7C2ZLJ2_9AQUI</name>
<dbReference type="InterPro" id="IPR051533">
    <property type="entry name" value="WaaL-like"/>
</dbReference>
<evidence type="ECO:0000256" key="2">
    <source>
        <dbReference type="ARBA" id="ARBA00022692"/>
    </source>
</evidence>
<feature type="domain" description="O-antigen ligase-related" evidence="6">
    <location>
        <begin position="182"/>
        <end position="316"/>
    </location>
</feature>
<feature type="transmembrane region" description="Helical" evidence="5">
    <location>
        <begin position="218"/>
        <end position="236"/>
    </location>
</feature>
<evidence type="ECO:0000256" key="3">
    <source>
        <dbReference type="ARBA" id="ARBA00022989"/>
    </source>
</evidence>
<accession>A0A7C2ZLJ2</accession>
<dbReference type="PANTHER" id="PTHR37422">
    <property type="entry name" value="TEICHURONIC ACID BIOSYNTHESIS PROTEIN TUAE"/>
    <property type="match status" value="1"/>
</dbReference>
<feature type="transmembrane region" description="Helical" evidence="5">
    <location>
        <begin position="58"/>
        <end position="79"/>
    </location>
</feature>
<evidence type="ECO:0000256" key="5">
    <source>
        <dbReference type="SAM" id="Phobius"/>
    </source>
</evidence>
<evidence type="ECO:0000259" key="6">
    <source>
        <dbReference type="Pfam" id="PF04932"/>
    </source>
</evidence>
<keyword evidence="4 5" id="KW-0472">Membrane</keyword>
<feature type="transmembrane region" description="Helical" evidence="5">
    <location>
        <begin position="85"/>
        <end position="104"/>
    </location>
</feature>
<dbReference type="InterPro" id="IPR007016">
    <property type="entry name" value="O-antigen_ligase-rel_domated"/>
</dbReference>
<evidence type="ECO:0000256" key="1">
    <source>
        <dbReference type="ARBA" id="ARBA00004141"/>
    </source>
</evidence>
<evidence type="ECO:0000313" key="7">
    <source>
        <dbReference type="EMBL" id="HEW46845.1"/>
    </source>
</evidence>
<dbReference type="EMBL" id="DSFP01000079">
    <property type="protein sequence ID" value="HEW46845.1"/>
    <property type="molecule type" value="Genomic_DNA"/>
</dbReference>
<feature type="transmembrane region" description="Helical" evidence="5">
    <location>
        <begin position="20"/>
        <end position="46"/>
    </location>
</feature>
<feature type="transmembrane region" description="Helical" evidence="5">
    <location>
        <begin position="158"/>
        <end position="179"/>
    </location>
</feature>
<dbReference type="Pfam" id="PF04932">
    <property type="entry name" value="Wzy_C"/>
    <property type="match status" value="1"/>
</dbReference>
<keyword evidence="2 5" id="KW-0812">Transmembrane</keyword>
<comment type="caution">
    <text evidence="7">The sequence shown here is derived from an EMBL/GenBank/DDBJ whole genome shotgun (WGS) entry which is preliminary data.</text>
</comment>
<dbReference type="GO" id="GO:0016020">
    <property type="term" value="C:membrane"/>
    <property type="evidence" value="ECO:0007669"/>
    <property type="project" value="UniProtKB-SubCell"/>
</dbReference>
<protein>
    <recommendedName>
        <fullName evidence="6">O-antigen ligase-related domain-containing protein</fullName>
    </recommendedName>
</protein>
<feature type="transmembrane region" description="Helical" evidence="5">
    <location>
        <begin position="186"/>
        <end position="212"/>
    </location>
</feature>
<dbReference type="AlphaFoldDB" id="A0A7C2ZLJ2"/>
<gene>
    <name evidence="7" type="ORF">ENO47_09360</name>
</gene>
<sequence length="399" mass="46195">MPSLNFYRIKWNLYAFMFYLYTVFSAISISGMTIILSLFLLIYAFNIKNKLDKTPKDFSVILVFYLWRAITLAFNNIYSKIIPKFFGGIWEFICYPVVSSFSVSRTIVKNVLLIAIWINILVLIYGVFQEAFHFTIAYKTLFNGGRFTGFHSNPLRFAGYYSSVLIISLVFGLFVNRFYLLTSAILAFGLFLNGSRTYWISVFIVVIILYFIKSRKTTLYILFFTIFITSTTFILFKGSLIPRSTSIGKDLELRMNFWKAGIEIFLSNPIVGVGYGEVGKYLQPYFEKGLIDNTSHCHNTYITVLAENGLLGLTFLLAFFTYFTWKYWQYYKTYNDIILKVLSISLYGVFINLMIASLTEHIIKNFVLWGFVSFLMGITEAYRRSITLPQADGPFPQGR</sequence>
<keyword evidence="3 5" id="KW-1133">Transmembrane helix</keyword>